<dbReference type="SUPFAM" id="SSF46785">
    <property type="entry name" value="Winged helix' DNA-binding domain"/>
    <property type="match status" value="1"/>
</dbReference>
<dbReference type="Gene3D" id="1.10.10.10">
    <property type="entry name" value="Winged helix-like DNA-binding domain superfamily/Winged helix DNA-binding domain"/>
    <property type="match status" value="1"/>
</dbReference>
<name>A0A7J5TYK8_9BACT</name>
<dbReference type="InterPro" id="IPR051081">
    <property type="entry name" value="HTH_MetalResp_TranReg"/>
</dbReference>
<dbReference type="InterPro" id="IPR001845">
    <property type="entry name" value="HTH_ArsR_DNA-bd_dom"/>
</dbReference>
<evidence type="ECO:0000259" key="5">
    <source>
        <dbReference type="PROSITE" id="PS50987"/>
    </source>
</evidence>
<dbReference type="GO" id="GO:0003677">
    <property type="term" value="F:DNA binding"/>
    <property type="evidence" value="ECO:0007669"/>
    <property type="project" value="UniProtKB-KW"/>
</dbReference>
<dbReference type="AlphaFoldDB" id="A0A7J5TYK8"/>
<dbReference type="NCBIfam" id="NF033789">
    <property type="entry name" value="repress_SdpR"/>
    <property type="match status" value="1"/>
</dbReference>
<feature type="compositionally biased region" description="Polar residues" evidence="4">
    <location>
        <begin position="94"/>
        <end position="107"/>
    </location>
</feature>
<organism evidence="6 7">
    <name type="scientific">Rudanella paleaurantiibacter</name>
    <dbReference type="NCBI Taxonomy" id="2614655"/>
    <lineage>
        <taxon>Bacteria</taxon>
        <taxon>Pseudomonadati</taxon>
        <taxon>Bacteroidota</taxon>
        <taxon>Cytophagia</taxon>
        <taxon>Cytophagales</taxon>
        <taxon>Cytophagaceae</taxon>
        <taxon>Rudanella</taxon>
    </lineage>
</organism>
<gene>
    <name evidence="6" type="ORF">F5984_12640</name>
</gene>
<sequence>MNTLFKALNDPTRRQMLDLLRGGDLTAGEIADRFAMTKPSISHHLDLLRQAGLVESTRQGQFIYYSLNTSVLDELLGWLLSLGQPGLSRPGLSESAQSPSETVVQTPKNHEED</sequence>
<evidence type="ECO:0000256" key="1">
    <source>
        <dbReference type="ARBA" id="ARBA00023015"/>
    </source>
</evidence>
<dbReference type="CDD" id="cd00090">
    <property type="entry name" value="HTH_ARSR"/>
    <property type="match status" value="1"/>
</dbReference>
<keyword evidence="2" id="KW-0238">DNA-binding</keyword>
<keyword evidence="3" id="KW-0804">Transcription</keyword>
<dbReference type="PANTHER" id="PTHR33154:SF33">
    <property type="entry name" value="TRANSCRIPTIONAL REPRESSOR SDPR"/>
    <property type="match status" value="1"/>
</dbReference>
<dbReference type="InterPro" id="IPR047796">
    <property type="entry name" value="SdpR-like_repress"/>
</dbReference>
<dbReference type="GO" id="GO:0003700">
    <property type="term" value="F:DNA-binding transcription factor activity"/>
    <property type="evidence" value="ECO:0007669"/>
    <property type="project" value="InterPro"/>
</dbReference>
<dbReference type="PRINTS" id="PR00778">
    <property type="entry name" value="HTHARSR"/>
</dbReference>
<evidence type="ECO:0000256" key="2">
    <source>
        <dbReference type="ARBA" id="ARBA00023125"/>
    </source>
</evidence>
<keyword evidence="7" id="KW-1185">Reference proteome</keyword>
<dbReference type="PROSITE" id="PS50987">
    <property type="entry name" value="HTH_ARSR_2"/>
    <property type="match status" value="1"/>
</dbReference>
<keyword evidence="1" id="KW-0805">Transcription regulation</keyword>
<dbReference type="PANTHER" id="PTHR33154">
    <property type="entry name" value="TRANSCRIPTIONAL REGULATOR, ARSR FAMILY"/>
    <property type="match status" value="1"/>
</dbReference>
<protein>
    <submittedName>
        <fullName evidence="6">Autorepressor SdpR family transcription factor</fullName>
    </submittedName>
</protein>
<evidence type="ECO:0000313" key="6">
    <source>
        <dbReference type="EMBL" id="KAB7730027.1"/>
    </source>
</evidence>
<dbReference type="InterPro" id="IPR011991">
    <property type="entry name" value="ArsR-like_HTH"/>
</dbReference>
<dbReference type="Proteomes" id="UP000488299">
    <property type="component" value="Unassembled WGS sequence"/>
</dbReference>
<evidence type="ECO:0000313" key="7">
    <source>
        <dbReference type="Proteomes" id="UP000488299"/>
    </source>
</evidence>
<accession>A0A7J5TYK8</accession>
<dbReference type="InterPro" id="IPR036388">
    <property type="entry name" value="WH-like_DNA-bd_sf"/>
</dbReference>
<dbReference type="SMART" id="SM00418">
    <property type="entry name" value="HTH_ARSR"/>
    <property type="match status" value="1"/>
</dbReference>
<dbReference type="EMBL" id="WELI01000005">
    <property type="protein sequence ID" value="KAB7730027.1"/>
    <property type="molecule type" value="Genomic_DNA"/>
</dbReference>
<comment type="caution">
    <text evidence="6">The sequence shown here is derived from an EMBL/GenBank/DDBJ whole genome shotgun (WGS) entry which is preliminary data.</text>
</comment>
<evidence type="ECO:0000256" key="3">
    <source>
        <dbReference type="ARBA" id="ARBA00023163"/>
    </source>
</evidence>
<dbReference type="Pfam" id="PF01022">
    <property type="entry name" value="HTH_5"/>
    <property type="match status" value="1"/>
</dbReference>
<feature type="domain" description="HTH arsR-type" evidence="5">
    <location>
        <begin position="1"/>
        <end position="87"/>
    </location>
</feature>
<proteinExistence type="predicted"/>
<dbReference type="NCBIfam" id="NF033788">
    <property type="entry name" value="HTH_metalloreg"/>
    <property type="match status" value="1"/>
</dbReference>
<reference evidence="6 7" key="1">
    <citation type="submission" date="2019-10" db="EMBL/GenBank/DDBJ databases">
        <title>Rudanella paleaurantiibacter sp. nov., isolated from sludge.</title>
        <authorList>
            <person name="Xu S.Q."/>
        </authorList>
    </citation>
    <scope>NUCLEOTIDE SEQUENCE [LARGE SCALE GENOMIC DNA]</scope>
    <source>
        <strain evidence="6 7">HX-22-17</strain>
    </source>
</reference>
<evidence type="ECO:0000256" key="4">
    <source>
        <dbReference type="SAM" id="MobiDB-lite"/>
    </source>
</evidence>
<feature type="region of interest" description="Disordered" evidence="4">
    <location>
        <begin position="88"/>
        <end position="113"/>
    </location>
</feature>
<dbReference type="RefSeq" id="WP_152124644.1">
    <property type="nucleotide sequence ID" value="NZ_WELI01000005.1"/>
</dbReference>
<dbReference type="InterPro" id="IPR036390">
    <property type="entry name" value="WH_DNA-bd_sf"/>
</dbReference>